<accession>S5DTN8</accession>
<organism evidence="1">
    <name type="scientific">Bacillus subtilis subsp. subtilis NCIB 3610 = ATCC 6051 = DSM 10</name>
    <dbReference type="NCBI Taxonomy" id="535026"/>
    <lineage>
        <taxon>Bacteria</taxon>
        <taxon>Bacillati</taxon>
        <taxon>Bacillota</taxon>
        <taxon>Bacilli</taxon>
        <taxon>Bacillales</taxon>
        <taxon>Bacillaceae</taxon>
        <taxon>Bacillus</taxon>
    </lineage>
</organism>
<gene>
    <name evidence="1" type="primary">zpcQ</name>
</gene>
<proteinExistence type="predicted"/>
<keyword evidence="1" id="KW-0614">Plasmid</keyword>
<dbReference type="SMR" id="S5DTN8"/>
<evidence type="ECO:0000313" key="1">
    <source>
        <dbReference type="EMBL" id="AGQ21297.1"/>
    </source>
</evidence>
<geneLocation type="plasmid" evidence="1">
    <name>pBS32</name>
</geneLocation>
<reference evidence="1" key="2">
    <citation type="journal article" date="2013" name="J. Bacteriol.">
        <title>Plasmid-Encoded ComI Inhibits Competence in the Ancestral 3610 Strain of Bacillus subtilis.</title>
        <authorList>
            <person name="Konkol M.A."/>
            <person name="Blair K.M."/>
            <person name="Kearns D.B."/>
        </authorList>
    </citation>
    <scope>NUCLEOTIDE SEQUENCE</scope>
    <source>
        <strain evidence="1">NCIB 3610</strain>
        <plasmid evidence="1">pBS32</plasmid>
    </source>
</reference>
<sequence>MESPKKWFVFKYEHIDYLDNIELLEPDSNKALLDELKQLFKKEGWEGDGEIGQIWLPPFVLHKANSYGHWVYHVKQQNNGTSFLASRLFLPFGELLKQNASKQNLSIPDDENEPVNNEGRNIIQHEVDSFKKDLFSYKDNIEKELKAIDEISNQKIKEEIEEKILGYNQCMLIQLLNDFMDNCYLQLLIEVLENGNKSKLKLSKKNVKLDLNKMDGDDWLTIANIISDVYDDYRRTGFTDKLSRLTKPLDYEMSKQDKELRHEIIKHVIIRNCIQHHNWNLDRDSLNYSLPNADSIEVMSDENSTIEINKYKRIKLSKTELYEIIDKLNSFAETLSSRVGEKIKTRYKQI</sequence>
<name>S5DTN8_BACIU</name>
<dbReference type="EMBL" id="KF365913">
    <property type="protein sequence ID" value="AGQ21297.1"/>
    <property type="molecule type" value="Genomic_DNA"/>
</dbReference>
<dbReference type="AlphaFoldDB" id="S5DTN8"/>
<protein>
    <submittedName>
        <fullName evidence="1">Uncharacterized protein</fullName>
    </submittedName>
</protein>
<dbReference type="RefSeq" id="WP_020846143.1">
    <property type="nucleotide sequence ID" value="NZ_CP034485.1"/>
</dbReference>
<reference evidence="1" key="1">
    <citation type="journal article" date="2013" name="J. Bacteriol.">
        <title>A plasmid-encoded phosphatase regulates Bacillus subtilis biofilm architecture, sporulation, and genetic competence.</title>
        <authorList>
            <person name="Parashar V."/>
            <person name="Konkol M.A."/>
            <person name="Kearns D.B."/>
            <person name="Neiditch M.B."/>
        </authorList>
    </citation>
    <scope>NUCLEOTIDE SEQUENCE</scope>
    <source>
        <strain evidence="1">NCIB 3610</strain>
        <plasmid evidence="1">pBS32</plasmid>
    </source>
</reference>